<evidence type="ECO:0000313" key="3">
    <source>
        <dbReference type="Proteomes" id="UP001199915"/>
    </source>
</evidence>
<feature type="domain" description="Glycosyltransferase subfamily 4-like N-terminal" evidence="1">
    <location>
        <begin position="14"/>
        <end position="169"/>
    </location>
</feature>
<dbReference type="AlphaFoldDB" id="A0AAE3F1Y3"/>
<protein>
    <submittedName>
        <fullName evidence="2">Glycosyltransferase family 1 protein</fullName>
    </submittedName>
</protein>
<evidence type="ECO:0000313" key="2">
    <source>
        <dbReference type="EMBL" id="MCG4765902.1"/>
    </source>
</evidence>
<reference evidence="2" key="1">
    <citation type="submission" date="2022-01" db="EMBL/GenBank/DDBJ databases">
        <title>Collection of gut derived symbiotic bacterial strains cultured from healthy donors.</title>
        <authorList>
            <person name="Lin H."/>
            <person name="Kohout C."/>
            <person name="Waligurski E."/>
            <person name="Pamer E.G."/>
        </authorList>
    </citation>
    <scope>NUCLEOTIDE SEQUENCE</scope>
    <source>
        <strain evidence="2">DFI.5.49</strain>
    </source>
</reference>
<proteinExistence type="predicted"/>
<dbReference type="RefSeq" id="WP_238033278.1">
    <property type="nucleotide sequence ID" value="NZ_JAKNFS010000013.1"/>
</dbReference>
<dbReference type="SUPFAM" id="SSF53756">
    <property type="entry name" value="UDP-Glycosyltransferase/glycogen phosphorylase"/>
    <property type="match status" value="1"/>
</dbReference>
<comment type="caution">
    <text evidence="2">The sequence shown here is derived from an EMBL/GenBank/DDBJ whole genome shotgun (WGS) entry which is preliminary data.</text>
</comment>
<dbReference type="PANTHER" id="PTHR45947:SF3">
    <property type="entry name" value="SULFOQUINOVOSYL TRANSFERASE SQD2"/>
    <property type="match status" value="1"/>
</dbReference>
<evidence type="ECO:0000259" key="1">
    <source>
        <dbReference type="Pfam" id="PF13439"/>
    </source>
</evidence>
<dbReference type="Proteomes" id="UP001199915">
    <property type="component" value="Unassembled WGS sequence"/>
</dbReference>
<dbReference type="GO" id="GO:0016757">
    <property type="term" value="F:glycosyltransferase activity"/>
    <property type="evidence" value="ECO:0007669"/>
    <property type="project" value="TreeGrafter"/>
</dbReference>
<dbReference type="PANTHER" id="PTHR45947">
    <property type="entry name" value="SULFOQUINOVOSYL TRANSFERASE SQD2"/>
    <property type="match status" value="1"/>
</dbReference>
<name>A0AAE3F1Y3_9FIRM</name>
<dbReference type="CDD" id="cd03812">
    <property type="entry name" value="GT4_CapH-like"/>
    <property type="match status" value="1"/>
</dbReference>
<dbReference type="InterPro" id="IPR028098">
    <property type="entry name" value="Glyco_trans_4-like_N"/>
</dbReference>
<dbReference type="EMBL" id="JAKNFS010000013">
    <property type="protein sequence ID" value="MCG4765902.1"/>
    <property type="molecule type" value="Genomic_DNA"/>
</dbReference>
<gene>
    <name evidence="2" type="ORF">L0N21_10345</name>
</gene>
<dbReference type="Pfam" id="PF13439">
    <property type="entry name" value="Glyco_transf_4"/>
    <property type="match status" value="1"/>
</dbReference>
<accession>A0AAE3F1Y3</accession>
<dbReference type="Gene3D" id="3.40.50.2000">
    <property type="entry name" value="Glycogen Phosphorylase B"/>
    <property type="match status" value="2"/>
</dbReference>
<dbReference type="InterPro" id="IPR050194">
    <property type="entry name" value="Glycosyltransferase_grp1"/>
</dbReference>
<organism evidence="2 3">
    <name type="scientific">Fusicatenibacter saccharivorans</name>
    <dbReference type="NCBI Taxonomy" id="1150298"/>
    <lineage>
        <taxon>Bacteria</taxon>
        <taxon>Bacillati</taxon>
        <taxon>Bacillota</taxon>
        <taxon>Clostridia</taxon>
        <taxon>Lachnospirales</taxon>
        <taxon>Lachnospiraceae</taxon>
        <taxon>Fusicatenibacter</taxon>
    </lineage>
</organism>
<dbReference type="Pfam" id="PF13692">
    <property type="entry name" value="Glyco_trans_1_4"/>
    <property type="match status" value="1"/>
</dbReference>
<sequence length="365" mass="41761">MIRVLQVVTYMGRGGLETMLMNYYRHMNRDKVQFDFLVHRDFEADYDQEILSMGGKLFHVSRLIPWSRGYREKLKSFFHAHPEYKIVHVHQDCLSSVALECAKECGVLVRIAHSHNSNQDKNIKYIMKQHYRKKIPQFATELFACGKDAGDWMFTGHRYKILYNAINTSVYTYSFEKAVTIREKLHVEQNLVIGHVGRFDAQKNHTFLLDIFSECVNIVPNARLLLVGDGEGRTQIQEKAKSLGLEEKVIFTGVRNDVADLLQAMDVFVFPSLYEGVPVTMIEAQASGLPCVISDGVPKDCVITSGLVTSMKLSDRPCDWAKHIAAQLNRKRENHLEEIQAAGYDIVTAAKELENFYLKKYGEES</sequence>